<dbReference type="SUPFAM" id="SSF53335">
    <property type="entry name" value="S-adenosyl-L-methionine-dependent methyltransferases"/>
    <property type="match status" value="1"/>
</dbReference>
<name>A0A1I4DE50_9HYPH</name>
<dbReference type="EMBL" id="FOSL01000017">
    <property type="protein sequence ID" value="SFK91772.1"/>
    <property type="molecule type" value="Genomic_DNA"/>
</dbReference>
<evidence type="ECO:0000259" key="1">
    <source>
        <dbReference type="Pfam" id="PF08241"/>
    </source>
</evidence>
<dbReference type="RefSeq" id="WP_149762497.1">
    <property type="nucleotide sequence ID" value="NZ_BSPE01000033.1"/>
</dbReference>
<feature type="domain" description="Methyltransferase type 11" evidence="1">
    <location>
        <begin position="56"/>
        <end position="147"/>
    </location>
</feature>
<organism evidence="2 3">
    <name type="scientific">Neomesorhizobium albiziae</name>
    <dbReference type="NCBI Taxonomy" id="335020"/>
    <lineage>
        <taxon>Bacteria</taxon>
        <taxon>Pseudomonadati</taxon>
        <taxon>Pseudomonadota</taxon>
        <taxon>Alphaproteobacteria</taxon>
        <taxon>Hyphomicrobiales</taxon>
        <taxon>Phyllobacteriaceae</taxon>
        <taxon>Neomesorhizobium</taxon>
    </lineage>
</organism>
<dbReference type="GO" id="GO:0008757">
    <property type="term" value="F:S-adenosylmethionine-dependent methyltransferase activity"/>
    <property type="evidence" value="ECO:0007669"/>
    <property type="project" value="InterPro"/>
</dbReference>
<dbReference type="PANTHER" id="PTHR43591">
    <property type="entry name" value="METHYLTRANSFERASE"/>
    <property type="match status" value="1"/>
</dbReference>
<dbReference type="Gene3D" id="3.40.50.150">
    <property type="entry name" value="Vaccinia Virus protein VP39"/>
    <property type="match status" value="1"/>
</dbReference>
<keyword evidence="2" id="KW-0808">Transferase</keyword>
<keyword evidence="2" id="KW-0489">Methyltransferase</keyword>
<protein>
    <submittedName>
        <fullName evidence="2">Methyltransferase domain-containing protein</fullName>
    </submittedName>
</protein>
<gene>
    <name evidence="2" type="ORF">SAMN04488498_11754</name>
</gene>
<proteinExistence type="predicted"/>
<dbReference type="CDD" id="cd02440">
    <property type="entry name" value="AdoMet_MTases"/>
    <property type="match status" value="1"/>
</dbReference>
<keyword evidence="3" id="KW-1185">Reference proteome</keyword>
<dbReference type="AlphaFoldDB" id="A0A1I4DE50"/>
<evidence type="ECO:0000313" key="3">
    <source>
        <dbReference type="Proteomes" id="UP000323300"/>
    </source>
</evidence>
<dbReference type="Proteomes" id="UP000323300">
    <property type="component" value="Unassembled WGS sequence"/>
</dbReference>
<dbReference type="Pfam" id="PF08241">
    <property type="entry name" value="Methyltransf_11"/>
    <property type="match status" value="1"/>
</dbReference>
<dbReference type="InterPro" id="IPR013216">
    <property type="entry name" value="Methyltransf_11"/>
</dbReference>
<dbReference type="GO" id="GO:0032259">
    <property type="term" value="P:methylation"/>
    <property type="evidence" value="ECO:0007669"/>
    <property type="project" value="UniProtKB-KW"/>
</dbReference>
<sequence length="231" mass="25474">MDSRIFDKRGYPIVGAAEGYGEWAATYEATVAEGLDQPLLQRIQSIDWVTTSRAADLACGTGRTGRWLKDRGVAGIDGVDMTPEMLALAKRAGAHDTLHLADVAATPLASSAYDLCTLVLADEHLAELGPVYREAWRLLEAGGRFLIIGYHPFFIMNGTPTHFHRPDGEAITVQTHVHLFADHFSAGCGSGLTLVEALECIVDENWLETKPKWRKHLGWPVSFAYVWRKGR</sequence>
<evidence type="ECO:0000313" key="2">
    <source>
        <dbReference type="EMBL" id="SFK91772.1"/>
    </source>
</evidence>
<dbReference type="InterPro" id="IPR029063">
    <property type="entry name" value="SAM-dependent_MTases_sf"/>
</dbReference>
<accession>A0A1I4DE50</accession>
<dbReference type="OrthoDB" id="9777830at2"/>
<reference evidence="2 3" key="1">
    <citation type="submission" date="2016-10" db="EMBL/GenBank/DDBJ databases">
        <authorList>
            <person name="Varghese N."/>
            <person name="Submissions S."/>
        </authorList>
    </citation>
    <scope>NUCLEOTIDE SEQUENCE [LARGE SCALE GENOMIC DNA]</scope>
    <source>
        <strain evidence="2 3">DSM 21822</strain>
    </source>
</reference>